<dbReference type="InterPro" id="IPR050145">
    <property type="entry name" value="Centrin_CML-like"/>
</dbReference>
<feature type="domain" description="WW" evidence="3">
    <location>
        <begin position="95"/>
        <end position="128"/>
    </location>
</feature>
<dbReference type="Proteomes" id="UP000243579">
    <property type="component" value="Unassembled WGS sequence"/>
</dbReference>
<protein>
    <submittedName>
        <fullName evidence="5">Uncharacterized protein</fullName>
    </submittedName>
</protein>
<feature type="domain" description="EF-hand" evidence="4">
    <location>
        <begin position="702"/>
        <end position="737"/>
    </location>
</feature>
<reference evidence="5 6" key="1">
    <citation type="journal article" date="2014" name="Genome Biol. Evol.">
        <title>The secreted proteins of Achlya hypogyna and Thraustotheca clavata identify the ancestral oomycete secretome and reveal gene acquisitions by horizontal gene transfer.</title>
        <authorList>
            <person name="Misner I."/>
            <person name="Blouin N."/>
            <person name="Leonard G."/>
            <person name="Richards T.A."/>
            <person name="Lane C.E."/>
        </authorList>
    </citation>
    <scope>NUCLEOTIDE SEQUENCE [LARGE SCALE GENOMIC DNA]</scope>
    <source>
        <strain evidence="5 6">ATCC 48635</strain>
    </source>
</reference>
<dbReference type="Pfam" id="PF00397">
    <property type="entry name" value="WW"/>
    <property type="match status" value="1"/>
</dbReference>
<dbReference type="Gene3D" id="2.20.70.10">
    <property type="match status" value="3"/>
</dbReference>
<keyword evidence="1" id="KW-0677">Repeat</keyword>
<feature type="domain" description="WW" evidence="3">
    <location>
        <begin position="564"/>
        <end position="597"/>
    </location>
</feature>
<comment type="caution">
    <text evidence="5">The sequence shown here is derived from an EMBL/GenBank/DDBJ whole genome shotgun (WGS) entry which is preliminary data.</text>
</comment>
<dbReference type="SMART" id="SM00248">
    <property type="entry name" value="ANK"/>
    <property type="match status" value="6"/>
</dbReference>
<feature type="domain" description="WW" evidence="3">
    <location>
        <begin position="226"/>
        <end position="253"/>
    </location>
</feature>
<name>A0A1V9ZJ45_ACHHY</name>
<dbReference type="EMBL" id="JNBR01000091">
    <property type="protein sequence ID" value="OQR98009.1"/>
    <property type="molecule type" value="Genomic_DNA"/>
</dbReference>
<dbReference type="GO" id="GO:0005509">
    <property type="term" value="F:calcium ion binding"/>
    <property type="evidence" value="ECO:0007669"/>
    <property type="project" value="InterPro"/>
</dbReference>
<dbReference type="Pfam" id="PF13499">
    <property type="entry name" value="EF-hand_7"/>
    <property type="match status" value="3"/>
</dbReference>
<dbReference type="PANTHER" id="PTHR23050">
    <property type="entry name" value="CALCIUM BINDING PROTEIN"/>
    <property type="match status" value="1"/>
</dbReference>
<dbReference type="STRING" id="1202772.A0A1V9ZJ45"/>
<dbReference type="SUPFAM" id="SSF48403">
    <property type="entry name" value="Ankyrin repeat"/>
    <property type="match status" value="1"/>
</dbReference>
<keyword evidence="2" id="KW-0106">Calcium</keyword>
<dbReference type="Gene3D" id="1.25.40.20">
    <property type="entry name" value="Ankyrin repeat-containing domain"/>
    <property type="match status" value="2"/>
</dbReference>
<evidence type="ECO:0000313" key="6">
    <source>
        <dbReference type="Proteomes" id="UP000243579"/>
    </source>
</evidence>
<accession>A0A1V9ZJ45</accession>
<dbReference type="SMART" id="SM00054">
    <property type="entry name" value="EFh"/>
    <property type="match status" value="9"/>
</dbReference>
<feature type="domain" description="EF-hand" evidence="4">
    <location>
        <begin position="738"/>
        <end position="773"/>
    </location>
</feature>
<feature type="domain" description="EF-hand" evidence="4">
    <location>
        <begin position="390"/>
        <end position="425"/>
    </location>
</feature>
<keyword evidence="6" id="KW-1185">Reference proteome</keyword>
<dbReference type="InterPro" id="IPR001202">
    <property type="entry name" value="WW_dom"/>
</dbReference>
<dbReference type="InterPro" id="IPR011992">
    <property type="entry name" value="EF-hand-dom_pair"/>
</dbReference>
<feature type="domain" description="EF-hand" evidence="4">
    <location>
        <begin position="608"/>
        <end position="643"/>
    </location>
</feature>
<evidence type="ECO:0000313" key="5">
    <source>
        <dbReference type="EMBL" id="OQR98009.1"/>
    </source>
</evidence>
<evidence type="ECO:0000259" key="3">
    <source>
        <dbReference type="PROSITE" id="PS50020"/>
    </source>
</evidence>
<dbReference type="OrthoDB" id="66458at2759"/>
<dbReference type="InterPro" id="IPR036770">
    <property type="entry name" value="Ankyrin_rpt-contain_sf"/>
</dbReference>
<feature type="domain" description="EF-hand" evidence="4">
    <location>
        <begin position="426"/>
        <end position="461"/>
    </location>
</feature>
<dbReference type="Gene3D" id="1.10.238.10">
    <property type="entry name" value="EF-hand"/>
    <property type="match status" value="4"/>
</dbReference>
<dbReference type="InterPro" id="IPR036020">
    <property type="entry name" value="WW_dom_sf"/>
</dbReference>
<feature type="domain" description="EF-hand" evidence="4">
    <location>
        <begin position="268"/>
        <end position="303"/>
    </location>
</feature>
<dbReference type="PROSITE" id="PS50096">
    <property type="entry name" value="IQ"/>
    <property type="match status" value="1"/>
</dbReference>
<gene>
    <name evidence="5" type="ORF">ACHHYP_09293</name>
</gene>
<dbReference type="Pfam" id="PF13202">
    <property type="entry name" value="EF-hand_5"/>
    <property type="match status" value="1"/>
</dbReference>
<dbReference type="InterPro" id="IPR018247">
    <property type="entry name" value="EF_Hand_1_Ca_BS"/>
</dbReference>
<dbReference type="InterPro" id="IPR002048">
    <property type="entry name" value="EF_hand_dom"/>
</dbReference>
<dbReference type="SMART" id="SM00456">
    <property type="entry name" value="WW"/>
    <property type="match status" value="5"/>
</dbReference>
<dbReference type="PROSITE" id="PS01159">
    <property type="entry name" value="WW_DOMAIN_1"/>
    <property type="match status" value="2"/>
</dbReference>
<dbReference type="PROSITE" id="PS50222">
    <property type="entry name" value="EF_HAND_2"/>
    <property type="match status" value="8"/>
</dbReference>
<feature type="domain" description="EF-hand" evidence="4">
    <location>
        <begin position="143"/>
        <end position="178"/>
    </location>
</feature>
<dbReference type="CDD" id="cd00201">
    <property type="entry name" value="WW"/>
    <property type="match status" value="3"/>
</dbReference>
<evidence type="ECO:0000256" key="1">
    <source>
        <dbReference type="ARBA" id="ARBA00022737"/>
    </source>
</evidence>
<dbReference type="SUPFAM" id="SSF51045">
    <property type="entry name" value="WW domain"/>
    <property type="match status" value="3"/>
</dbReference>
<sequence length="1552" mass="175710">MADDDPLYAKAWAAAYDSFCRINPANVSSAQPSIDLTDLGDVCAQVGINLNQYELTQAMYDLDTSGEMVVRLEDFAAWLAARLAAIPTEEASDDTPVQRLWEHVIETEGNAYYYDYITGDVVYALPDLVDRILKQYDLPGDKTMDEKLTAWFRRFDVDDSGSLDSDEWRAMLVVLGIPVPTLKAVTDSMREVAGEVARVSFEALQAWWYRHAPQRTRCRLADFVEWTETKDENGAVYYTNDRTQATQWDPPALVFQMHAFLEQSPGATAQAKMDRLFASLDTDSDLALSAAELHPLLKTLGYTDWSVARVQAAVACLEPGYDLVSQASVFAWWQRCTKRAVLGDWEEYTNESGQTYYYNPLTQQTQWEPPQVTANLQALLDKFSSDSTVTTKDKIRRLFVQYDTDKSGALDPHELRRICAAMGQTLDDTDMAAMIKALDTSGDGVVSLDEFQAWWLAKEAVETQWEAQQEAESRADQVRRICATYLNVPLDTFARMPFDSNAIPRLVQALGRVCRGKALLEALRNLDPTGSHVVDSECFVQWYLEYDKACTAQEVRLREEKRAQEAVDAWIEETDATGKKFYVNSRTQERMWEKPGIKEAMQTLLASVGGTDVRAIFRRFDEDDSGSIDAGELKHLLMALGQPVTDEQLPQILSIIDTGGDGFISLDEFTTWWVCMQRRSIATSNAQALADQVTNYHAMSRDSIRELRKLFDQFDTDHSGSIDEYELKHLLARLNWFPSDAERHRLMQLIDTSGDGQMSCDEFIAWWVTVHRELDIKRAAQANGHLLADAIAASNAAKEDTSLLASLKGIDFAEVSLSSLRDKLSDFKYRLLAPKLGDLPPEETTPDIYEGGRPRFLGSVNVTAIHPAIVETLRAVIDDVVLISPLMIADAAQRIQKMYRSKRARRQLIQTLNDRYVHHIDRVTGASYYMNRLTKEFRFDKPPLLGDHEILTPRTALREKHTALSLRRRRLWLEKVMTSPELQGRSSYRSAAFFFYDVLCSVKARLLRGVWPALLVHNHTLAQLVVRRYPRQLKRLGPHMDFPLHYALRETLPTSVILSFLEAHEDVVGLTNAAGHTPLHLLARVPRRPDALALLDAFLAAPQGIETCTMVTKTTLRTPLHLALLHHCPVAFLRRLMTACPAALRLRDVHFKLPVHVAIQSDLQPMARRIDIVHLCIENGSSLDPVSENAFPLHFALVQDAPDAMVHFLLDVQPTAVGERYRRLLPVFMAMKYRRSEALMGRLVTLTLERVAAADVVTHLGFNPLHYALLYKLPSRFVLGLLQTHREWTTDLTRRQEHPLHLAAMYCDDLGVISALLEAAPLATRQVNHAGCLPLHLAVLRGADTVAKVLLHVCPWVLLERIKGTKYDALLLAAKVRAKWPNSSLVDLFLSPPPLAPTRPKYKHLDLTPYYVAATSRLTAIQTFDKLHMLDQCNTDDLEAIARKKLRAKYYKPTEKWDFQQIITLMARNPIDAAVQLRSLLAINQKVSKLDEASREMVIETYDIVRTIQYTMYEFTANPRVQILGGQCLNHLLPTPYAKAKYQSRVDPLYKF</sequence>
<feature type="domain" description="WW" evidence="3">
    <location>
        <begin position="339"/>
        <end position="372"/>
    </location>
</feature>
<dbReference type="PROSITE" id="PS00018">
    <property type="entry name" value="EF_HAND_1"/>
    <property type="match status" value="6"/>
</dbReference>
<feature type="domain" description="EF-hand" evidence="4">
    <location>
        <begin position="644"/>
        <end position="679"/>
    </location>
</feature>
<dbReference type="PROSITE" id="PS50020">
    <property type="entry name" value="WW_DOMAIN_2"/>
    <property type="match status" value="4"/>
</dbReference>
<dbReference type="SUPFAM" id="SSF47473">
    <property type="entry name" value="EF-hand"/>
    <property type="match status" value="3"/>
</dbReference>
<dbReference type="InterPro" id="IPR002110">
    <property type="entry name" value="Ankyrin_rpt"/>
</dbReference>
<evidence type="ECO:0000259" key="4">
    <source>
        <dbReference type="PROSITE" id="PS50222"/>
    </source>
</evidence>
<dbReference type="CDD" id="cd00051">
    <property type="entry name" value="EFh"/>
    <property type="match status" value="3"/>
</dbReference>
<organism evidence="5 6">
    <name type="scientific">Achlya hypogyna</name>
    <name type="common">Oomycete</name>
    <name type="synonym">Protoachlya hypogyna</name>
    <dbReference type="NCBI Taxonomy" id="1202772"/>
    <lineage>
        <taxon>Eukaryota</taxon>
        <taxon>Sar</taxon>
        <taxon>Stramenopiles</taxon>
        <taxon>Oomycota</taxon>
        <taxon>Saprolegniomycetes</taxon>
        <taxon>Saprolegniales</taxon>
        <taxon>Achlyaceae</taxon>
        <taxon>Achlya</taxon>
    </lineage>
</organism>
<proteinExistence type="predicted"/>
<evidence type="ECO:0000256" key="2">
    <source>
        <dbReference type="ARBA" id="ARBA00022837"/>
    </source>
</evidence>